<reference evidence="1 2" key="1">
    <citation type="submission" date="2010-08" db="EMBL/GenBank/DDBJ databases">
        <authorList>
            <consortium name="US DOE Joint Genome Institute (JGI-PGF)"/>
            <person name="Lucas S."/>
            <person name="Copeland A."/>
            <person name="Lapidus A."/>
            <person name="Cheng J.-F."/>
            <person name="Bruce D."/>
            <person name="Goodwin L."/>
            <person name="Pitluck S."/>
            <person name="Land M.L."/>
            <person name="Hauser L."/>
            <person name="Chang Y.-J."/>
            <person name="Anderson I.J."/>
            <person name="Johnson E."/>
            <person name="Mulhopadhyay B."/>
            <person name="Kyrpides N."/>
            <person name="Woyke T.J."/>
        </authorList>
    </citation>
    <scope>NUCLEOTIDE SEQUENCE [LARGE SCALE GENOMIC DNA]</scope>
    <source>
        <strain evidence="1 2">6</strain>
    </source>
</reference>
<evidence type="ECO:0000313" key="2">
    <source>
        <dbReference type="Proteomes" id="UP000005753"/>
    </source>
</evidence>
<dbReference type="EMBL" id="CM001487">
    <property type="protein sequence ID" value="EIM56941.1"/>
    <property type="molecule type" value="Genomic_DNA"/>
</dbReference>
<proteinExistence type="predicted"/>
<keyword evidence="2" id="KW-1185">Reference proteome</keyword>
<dbReference type="STRING" id="633697.EubceDRAFT1_1124"/>
<protein>
    <submittedName>
        <fullName evidence="1">Uncharacterized protein</fullName>
    </submittedName>
</protein>
<accession>I5AT18</accession>
<dbReference type="AlphaFoldDB" id="I5AT18"/>
<evidence type="ECO:0000313" key="1">
    <source>
        <dbReference type="EMBL" id="EIM56941.1"/>
    </source>
</evidence>
<organism evidence="1 2">
    <name type="scientific">Eubacterium cellulosolvens (strain ATCC 43171 / JCM 9499 / 6)</name>
    <name type="common">Cillobacterium cellulosolvens</name>
    <dbReference type="NCBI Taxonomy" id="633697"/>
    <lineage>
        <taxon>Bacteria</taxon>
        <taxon>Bacillati</taxon>
        <taxon>Bacillota</taxon>
        <taxon>Clostridia</taxon>
        <taxon>Eubacteriales</taxon>
        <taxon>Eubacteriaceae</taxon>
        <taxon>Eubacterium</taxon>
    </lineage>
</organism>
<dbReference type="HOGENOM" id="CLU_3043487_0_0_9"/>
<reference evidence="1 2" key="2">
    <citation type="submission" date="2012-02" db="EMBL/GenBank/DDBJ databases">
        <title>Improved High-Quality Draft sequence of Eubacterium cellulosolvens 6.</title>
        <authorList>
            <consortium name="US DOE Joint Genome Institute"/>
            <person name="Lucas S."/>
            <person name="Han J."/>
            <person name="Lapidus A."/>
            <person name="Cheng J.-F."/>
            <person name="Goodwin L."/>
            <person name="Pitluck S."/>
            <person name="Peters L."/>
            <person name="Mikhailova N."/>
            <person name="Gu W."/>
            <person name="Detter J.C."/>
            <person name="Han C."/>
            <person name="Tapia R."/>
            <person name="Land M."/>
            <person name="Hauser L."/>
            <person name="Kyrpides N."/>
            <person name="Ivanova N."/>
            <person name="Pagani I."/>
            <person name="Johnson E."/>
            <person name="Mukhopadhyay B."/>
            <person name="Anderson I."/>
            <person name="Woyke T."/>
        </authorList>
    </citation>
    <scope>NUCLEOTIDE SEQUENCE [LARGE SCALE GENOMIC DNA]</scope>
    <source>
        <strain evidence="1 2">6</strain>
    </source>
</reference>
<dbReference type="Proteomes" id="UP000005753">
    <property type="component" value="Chromosome"/>
</dbReference>
<name>I5AT18_EUBC6</name>
<gene>
    <name evidence="1" type="ORF">EubceDRAFT1_1124</name>
</gene>
<sequence>MRVLNFYIAAFYFLKEIDMKAFFSNLIVNRLTLRRLYREMGGGGLTMDNRGAVG</sequence>